<dbReference type="SUPFAM" id="SSF52540">
    <property type="entry name" value="P-loop containing nucleoside triphosphate hydrolases"/>
    <property type="match status" value="1"/>
</dbReference>
<reference evidence="5" key="1">
    <citation type="journal article" date="2023" name="Mol. Phylogenet. Evol.">
        <title>Genome-scale phylogeny and comparative genomics of the fungal order Sordariales.</title>
        <authorList>
            <person name="Hensen N."/>
            <person name="Bonometti L."/>
            <person name="Westerberg I."/>
            <person name="Brannstrom I.O."/>
            <person name="Guillou S."/>
            <person name="Cros-Aarteil S."/>
            <person name="Calhoun S."/>
            <person name="Haridas S."/>
            <person name="Kuo A."/>
            <person name="Mondo S."/>
            <person name="Pangilinan J."/>
            <person name="Riley R."/>
            <person name="LaButti K."/>
            <person name="Andreopoulos B."/>
            <person name="Lipzen A."/>
            <person name="Chen C."/>
            <person name="Yan M."/>
            <person name="Daum C."/>
            <person name="Ng V."/>
            <person name="Clum A."/>
            <person name="Steindorff A."/>
            <person name="Ohm R.A."/>
            <person name="Martin F."/>
            <person name="Silar P."/>
            <person name="Natvig D.O."/>
            <person name="Lalanne C."/>
            <person name="Gautier V."/>
            <person name="Ament-Velasquez S.L."/>
            <person name="Kruys A."/>
            <person name="Hutchinson M.I."/>
            <person name="Powell A.J."/>
            <person name="Barry K."/>
            <person name="Miller A.N."/>
            <person name="Grigoriev I.V."/>
            <person name="Debuchy R."/>
            <person name="Gladieux P."/>
            <person name="Hiltunen Thoren M."/>
            <person name="Johannesson H."/>
        </authorList>
    </citation>
    <scope>NUCLEOTIDE SEQUENCE</scope>
    <source>
        <strain evidence="5">CBS 990.96</strain>
    </source>
</reference>
<evidence type="ECO:0008006" key="7">
    <source>
        <dbReference type="Google" id="ProtNLM"/>
    </source>
</evidence>
<sequence>MSSPPSICCRPFRRRLTTKDLCGPSTTAGQALPSFVACQIWEDAYTAVKVNPDLQPLVKTYENFFHTVLCGEDAFRKVTNAYIVSADQYSTTQGVVSSAVDFINKAKDIIGGMLSSTSPPASAAWTGLCTVILPILVNHAEQIAAREAGFGYVMSRFTWYTQALDLLNRDYWKSQRHFATLQNTIRAEIVALYALLIEYQLRAYYTYCRPLFITFSRDLLKLDDWNRMISAIKRSEKRLQDFMDLHFQQQLLDKLHTVSEEAVRKQRFETALKFKFPDELPYAIYQAYIDSIDPPIEGSGDGLFTHPDFVNWASSDEAGAFVLTGIPGTGKSVLSKALLTKLQEWGPTLVCSFFFKDNAKGQNAANLALCRVIDELFKERIDLVDKISSKIDRLLPQEVRCNMDLLWSILQQSTQDLEAGSITIILDGLDECESQSAHKLYHKLAQYFSGPSPKLKFFLTTRPVASSHHTFDFPRTVVLRTNEDTHCLEHISKDIEQVVTSRFEHFARACIREKPLRHELLGLVRPKEERTYLYVKLLFDVIEMRMMDGLPRVPRGWVENFKTLPTTVTDAYLRFLHRVQESHRVDVRRMFQMVVASARPLTVREINIALNIRDCKDGSKFGLGLQNEEAFKHWILDACKCFLDVYNGRVYFIHQTAKEFLLAEEGKTGTSAKPAWLGNFTMQDCHRSLAESCIMYLTLAVRSKSRFKDEIDWLDEPESPSAEDYHLWDYQDLAFSSYAEQHWQEHLFEWQEHNTSLPAQLDAKEALHSWRRQLTTTFKFDIPSDILDLEVLNTSNCHQQLSIALRKISLCRAIHGLTTYHTLPLPRDWFGIRMFNKDKSYRSLEDAAVARFQLYHGEMFTYVLSNYTQDQPVYVYMLSLNASWTVGNLLWNVCIPAGTGCERTGDLTMSIPRKVNDDDPDVIEDTMVVIASFGEPCLGMSSPVEWLKRVYVPPVLVAGGEGSEKDGDKEVYYLPWLPPPNCQVRHFTIRTVPREVSASEDN</sequence>
<gene>
    <name evidence="5" type="ORF">QBC38DRAFT_425526</name>
</gene>
<keyword evidence="1" id="KW-0677">Repeat</keyword>
<proteinExistence type="predicted"/>
<evidence type="ECO:0000259" key="2">
    <source>
        <dbReference type="Pfam" id="PF17100"/>
    </source>
</evidence>
<dbReference type="Pfam" id="PF24883">
    <property type="entry name" value="NPHP3_N"/>
    <property type="match status" value="1"/>
</dbReference>
<feature type="domain" description="Nephrocystin 3-like N-terminal" evidence="4">
    <location>
        <begin position="298"/>
        <end position="462"/>
    </location>
</feature>
<dbReference type="Pfam" id="PF22939">
    <property type="entry name" value="WHD_GPIID"/>
    <property type="match status" value="1"/>
</dbReference>
<dbReference type="Proteomes" id="UP001301958">
    <property type="component" value="Unassembled WGS sequence"/>
</dbReference>
<dbReference type="InterPro" id="IPR056884">
    <property type="entry name" value="NPHP3-like_N"/>
</dbReference>
<evidence type="ECO:0000259" key="4">
    <source>
        <dbReference type="Pfam" id="PF24883"/>
    </source>
</evidence>
<protein>
    <recommendedName>
        <fullName evidence="7">NACHT domain-containing protein</fullName>
    </recommendedName>
</protein>
<dbReference type="PANTHER" id="PTHR10039">
    <property type="entry name" value="AMELOGENIN"/>
    <property type="match status" value="1"/>
</dbReference>
<name>A0AAN7GNS2_9PEZI</name>
<dbReference type="InterPro" id="IPR054471">
    <property type="entry name" value="GPIID_WHD"/>
</dbReference>
<dbReference type="InterPro" id="IPR031359">
    <property type="entry name" value="NACHT_N"/>
</dbReference>
<dbReference type="AlphaFoldDB" id="A0AAN7GNS2"/>
<evidence type="ECO:0000313" key="5">
    <source>
        <dbReference type="EMBL" id="KAK4223381.1"/>
    </source>
</evidence>
<reference evidence="5" key="2">
    <citation type="submission" date="2023-05" db="EMBL/GenBank/DDBJ databases">
        <authorList>
            <consortium name="Lawrence Berkeley National Laboratory"/>
            <person name="Steindorff A."/>
            <person name="Hensen N."/>
            <person name="Bonometti L."/>
            <person name="Westerberg I."/>
            <person name="Brannstrom I.O."/>
            <person name="Guillou S."/>
            <person name="Cros-Aarteil S."/>
            <person name="Calhoun S."/>
            <person name="Haridas S."/>
            <person name="Kuo A."/>
            <person name="Mondo S."/>
            <person name="Pangilinan J."/>
            <person name="Riley R."/>
            <person name="Labutti K."/>
            <person name="Andreopoulos B."/>
            <person name="Lipzen A."/>
            <person name="Chen C."/>
            <person name="Yanf M."/>
            <person name="Daum C."/>
            <person name="Ng V."/>
            <person name="Clum A."/>
            <person name="Ohm R."/>
            <person name="Martin F."/>
            <person name="Silar P."/>
            <person name="Natvig D."/>
            <person name="Lalanne C."/>
            <person name="Gautier V."/>
            <person name="Ament-Velasquez S.L."/>
            <person name="Kruys A."/>
            <person name="Hutchinson M.I."/>
            <person name="Powell A.J."/>
            <person name="Barry K."/>
            <person name="Miller A.N."/>
            <person name="Grigoriev I.V."/>
            <person name="Debuchy R."/>
            <person name="Gladieux P."/>
            <person name="Thoren M.H."/>
            <person name="Johannesson H."/>
        </authorList>
    </citation>
    <scope>NUCLEOTIDE SEQUENCE</scope>
    <source>
        <strain evidence="5">CBS 990.96</strain>
    </source>
</reference>
<dbReference type="EMBL" id="MU865428">
    <property type="protein sequence ID" value="KAK4223381.1"/>
    <property type="molecule type" value="Genomic_DNA"/>
</dbReference>
<organism evidence="5 6">
    <name type="scientific">Podospora fimiseda</name>
    <dbReference type="NCBI Taxonomy" id="252190"/>
    <lineage>
        <taxon>Eukaryota</taxon>
        <taxon>Fungi</taxon>
        <taxon>Dikarya</taxon>
        <taxon>Ascomycota</taxon>
        <taxon>Pezizomycotina</taxon>
        <taxon>Sordariomycetes</taxon>
        <taxon>Sordariomycetidae</taxon>
        <taxon>Sordariales</taxon>
        <taxon>Podosporaceae</taxon>
        <taxon>Podospora</taxon>
    </lineage>
</organism>
<evidence type="ECO:0000256" key="1">
    <source>
        <dbReference type="ARBA" id="ARBA00022737"/>
    </source>
</evidence>
<dbReference type="PANTHER" id="PTHR10039:SF17">
    <property type="entry name" value="FUNGAL STAND N-TERMINAL GOODBYE DOMAIN-CONTAINING PROTEIN-RELATED"/>
    <property type="match status" value="1"/>
</dbReference>
<dbReference type="InterPro" id="IPR027417">
    <property type="entry name" value="P-loop_NTPase"/>
</dbReference>
<evidence type="ECO:0000259" key="3">
    <source>
        <dbReference type="Pfam" id="PF22939"/>
    </source>
</evidence>
<evidence type="ECO:0000313" key="6">
    <source>
        <dbReference type="Proteomes" id="UP001301958"/>
    </source>
</evidence>
<feature type="domain" description="GPI inositol-deacylase winged helix" evidence="3">
    <location>
        <begin position="583"/>
        <end position="665"/>
    </location>
</feature>
<dbReference type="Pfam" id="PF17100">
    <property type="entry name" value="NACHT_N"/>
    <property type="match status" value="1"/>
</dbReference>
<feature type="domain" description="NWD NACHT-NTPase N-terminal" evidence="2">
    <location>
        <begin position="87"/>
        <end position="240"/>
    </location>
</feature>
<keyword evidence="6" id="KW-1185">Reference proteome</keyword>
<dbReference type="Gene3D" id="3.40.50.300">
    <property type="entry name" value="P-loop containing nucleotide triphosphate hydrolases"/>
    <property type="match status" value="1"/>
</dbReference>
<comment type="caution">
    <text evidence="5">The sequence shown here is derived from an EMBL/GenBank/DDBJ whole genome shotgun (WGS) entry which is preliminary data.</text>
</comment>
<accession>A0AAN7GNS2</accession>